<dbReference type="WBParaSite" id="SSLN_0002082601-mRNA-1">
    <property type="protein sequence ID" value="SSLN_0002082601-mRNA-1"/>
    <property type="gene ID" value="SSLN_0002082601"/>
</dbReference>
<organism evidence="3">
    <name type="scientific">Schistocephalus solidus</name>
    <name type="common">Tapeworm</name>
    <dbReference type="NCBI Taxonomy" id="70667"/>
    <lineage>
        <taxon>Eukaryota</taxon>
        <taxon>Metazoa</taxon>
        <taxon>Spiralia</taxon>
        <taxon>Lophotrochozoa</taxon>
        <taxon>Platyhelminthes</taxon>
        <taxon>Cestoda</taxon>
        <taxon>Eucestoda</taxon>
        <taxon>Diphyllobothriidea</taxon>
        <taxon>Diphyllobothriidae</taxon>
        <taxon>Schistocephalus</taxon>
    </lineage>
</organism>
<protein>
    <submittedName>
        <fullName evidence="1 3">Uncharacterized protein</fullName>
    </submittedName>
</protein>
<proteinExistence type="predicted"/>
<reference evidence="1 2" key="2">
    <citation type="submission" date="2018-11" db="EMBL/GenBank/DDBJ databases">
        <authorList>
            <consortium name="Pathogen Informatics"/>
        </authorList>
    </citation>
    <scope>NUCLEOTIDE SEQUENCE [LARGE SCALE GENOMIC DNA]</scope>
    <source>
        <strain evidence="1 2">NST_G2</strain>
    </source>
</reference>
<dbReference type="Proteomes" id="UP000275846">
    <property type="component" value="Unassembled WGS sequence"/>
</dbReference>
<name>A0A183TUD4_SCHSO</name>
<evidence type="ECO:0000313" key="2">
    <source>
        <dbReference type="Proteomes" id="UP000275846"/>
    </source>
</evidence>
<dbReference type="OrthoDB" id="10029313at2759"/>
<gene>
    <name evidence="1" type="ORF">SSLN_LOCUS20082</name>
</gene>
<evidence type="ECO:0000313" key="3">
    <source>
        <dbReference type="WBParaSite" id="SSLN_0002082601-mRNA-1"/>
    </source>
</evidence>
<sequence length="126" mass="13990">MKQDDLRTLNGDSSIVILPADKGLSRVVLDKLEYLRKANGLLDDCHAYLRCDGDPMKKLVAKINVTLASLQSNGAISKAEQLTIKPTDLAMGRFYGVPKLRKHVALLRPIISLRGTPTFNLAKWLF</sequence>
<dbReference type="AlphaFoldDB" id="A0A183TUD4"/>
<evidence type="ECO:0000313" key="1">
    <source>
        <dbReference type="EMBL" id="VDM06468.1"/>
    </source>
</evidence>
<keyword evidence="2" id="KW-1185">Reference proteome</keyword>
<accession>A0A183TUD4</accession>
<dbReference type="EMBL" id="UYSU01052309">
    <property type="protein sequence ID" value="VDM06468.1"/>
    <property type="molecule type" value="Genomic_DNA"/>
</dbReference>
<reference evidence="3" key="1">
    <citation type="submission" date="2016-06" db="UniProtKB">
        <authorList>
            <consortium name="WormBaseParasite"/>
        </authorList>
    </citation>
    <scope>IDENTIFICATION</scope>
</reference>